<protein>
    <recommendedName>
        <fullName evidence="3">GDP-mannose 4,6-dehydratase</fullName>
        <ecNumber evidence="3">4.2.1.47</ecNumber>
    </recommendedName>
</protein>
<dbReference type="SUPFAM" id="SSF51735">
    <property type="entry name" value="NAD(P)-binding Rossmann-fold domains"/>
    <property type="match status" value="1"/>
</dbReference>
<dbReference type="PANTHER" id="PTHR43715:SF1">
    <property type="entry name" value="GDP-MANNOSE 4,6 DEHYDRATASE"/>
    <property type="match status" value="1"/>
</dbReference>
<sequence>MPWHDAFPLTRTALIAGITGQDGAYLARHLLQAGYRVVGSSRDAQSSDTSRLSRLGIHQDVELISLAPNDFRSVLKALSSIEPAELYNLAGQTSVGLSFEQPVECMESIASGTLNFLEVLRYLGAPTRMFSAGSSECFGDTQQQPATEATAFHPRSPYAVAKSTAYWQVANYREAYGIFCCTGILANHESPLRPHRFVTQKIIEGVRSIERGETHELRLGNLDIWRDWGWAPEYVVAMHRMLQAPVAKDYLIASGHTTSLREFVRLAFVAAGLEPGVSIISDATFLRPSDLKYSAMDPSLIAADLGWKAKVTPAEIVQRMYDEVLV</sequence>
<keyword evidence="4 6" id="KW-0456">Lyase</keyword>
<name>A0ABU5RR93_9CYAN</name>
<proteinExistence type="inferred from homology"/>
<dbReference type="EC" id="4.2.1.47" evidence="3"/>
<dbReference type="Gene3D" id="3.90.25.10">
    <property type="entry name" value="UDP-galactose 4-epimerase, domain 1"/>
    <property type="match status" value="1"/>
</dbReference>
<dbReference type="Proteomes" id="UP001304461">
    <property type="component" value="Unassembled WGS sequence"/>
</dbReference>
<reference evidence="6 7" key="1">
    <citation type="submission" date="2023-12" db="EMBL/GenBank/DDBJ databases">
        <title>Baltic Sea Cyanobacteria.</title>
        <authorList>
            <person name="Delbaje E."/>
            <person name="Fewer D.P."/>
            <person name="Shishido T.K."/>
        </authorList>
    </citation>
    <scope>NUCLEOTIDE SEQUENCE [LARGE SCALE GENOMIC DNA]</scope>
    <source>
        <strain evidence="6 7">UHCC 0139</strain>
    </source>
</reference>
<gene>
    <name evidence="6" type="ORF">VB738_03260</name>
</gene>
<organism evidence="6 7">
    <name type="scientific">Cyanobium gracile UHCC 0139</name>
    <dbReference type="NCBI Taxonomy" id="3110308"/>
    <lineage>
        <taxon>Bacteria</taxon>
        <taxon>Bacillati</taxon>
        <taxon>Cyanobacteriota</taxon>
        <taxon>Cyanophyceae</taxon>
        <taxon>Synechococcales</taxon>
        <taxon>Prochlorococcaceae</taxon>
        <taxon>Cyanobium</taxon>
    </lineage>
</organism>
<comment type="similarity">
    <text evidence="2">Belongs to the NAD(P)-dependent epimerase/dehydratase family. GDP-mannose 4,6-dehydratase subfamily.</text>
</comment>
<comment type="caution">
    <text evidence="6">The sequence shown here is derived from an EMBL/GenBank/DDBJ whole genome shotgun (WGS) entry which is preliminary data.</text>
</comment>
<dbReference type="PANTHER" id="PTHR43715">
    <property type="entry name" value="GDP-MANNOSE 4,6-DEHYDRATASE"/>
    <property type="match status" value="1"/>
</dbReference>
<evidence type="ECO:0000256" key="2">
    <source>
        <dbReference type="ARBA" id="ARBA00009263"/>
    </source>
</evidence>
<dbReference type="Pfam" id="PF16363">
    <property type="entry name" value="GDP_Man_Dehyd"/>
    <property type="match status" value="1"/>
</dbReference>
<evidence type="ECO:0000256" key="3">
    <source>
        <dbReference type="ARBA" id="ARBA00011989"/>
    </source>
</evidence>
<dbReference type="GO" id="GO:0008446">
    <property type="term" value="F:GDP-mannose 4,6-dehydratase activity"/>
    <property type="evidence" value="ECO:0007669"/>
    <property type="project" value="UniProtKB-EC"/>
</dbReference>
<evidence type="ECO:0000256" key="1">
    <source>
        <dbReference type="ARBA" id="ARBA00001937"/>
    </source>
</evidence>
<evidence type="ECO:0000259" key="5">
    <source>
        <dbReference type="Pfam" id="PF16363"/>
    </source>
</evidence>
<evidence type="ECO:0000256" key="4">
    <source>
        <dbReference type="ARBA" id="ARBA00023239"/>
    </source>
</evidence>
<dbReference type="CDD" id="cd05260">
    <property type="entry name" value="GDP_MD_SDR_e"/>
    <property type="match status" value="1"/>
</dbReference>
<dbReference type="InterPro" id="IPR016040">
    <property type="entry name" value="NAD(P)-bd_dom"/>
</dbReference>
<evidence type="ECO:0000313" key="6">
    <source>
        <dbReference type="EMBL" id="MEA5390273.1"/>
    </source>
</evidence>
<accession>A0ABU5RR93</accession>
<feature type="domain" description="NAD(P)-binding" evidence="5">
    <location>
        <begin position="14"/>
        <end position="320"/>
    </location>
</feature>
<dbReference type="Gene3D" id="3.40.50.720">
    <property type="entry name" value="NAD(P)-binding Rossmann-like Domain"/>
    <property type="match status" value="1"/>
</dbReference>
<evidence type="ECO:0000313" key="7">
    <source>
        <dbReference type="Proteomes" id="UP001304461"/>
    </source>
</evidence>
<dbReference type="InterPro" id="IPR006368">
    <property type="entry name" value="GDP_Man_deHydtase"/>
</dbReference>
<keyword evidence="7" id="KW-1185">Reference proteome</keyword>
<dbReference type="InterPro" id="IPR036291">
    <property type="entry name" value="NAD(P)-bd_dom_sf"/>
</dbReference>
<comment type="cofactor">
    <cofactor evidence="1">
        <name>NADP(+)</name>
        <dbReference type="ChEBI" id="CHEBI:58349"/>
    </cofactor>
</comment>
<dbReference type="RefSeq" id="WP_323304361.1">
    <property type="nucleotide sequence ID" value="NZ_JAYGHX010000001.1"/>
</dbReference>
<dbReference type="EMBL" id="JAYGHX010000001">
    <property type="protein sequence ID" value="MEA5390273.1"/>
    <property type="molecule type" value="Genomic_DNA"/>
</dbReference>